<dbReference type="Pfam" id="PF01712">
    <property type="entry name" value="dNK"/>
    <property type="match status" value="1"/>
</dbReference>
<dbReference type="EMBL" id="UYRU01048602">
    <property type="protein sequence ID" value="VDN10173.1"/>
    <property type="molecule type" value="Genomic_DNA"/>
</dbReference>
<sequence>MACHTAARRALVALSLFLTYMFMVDFSKQISDDDLAVLDQFYEWARDLPSAKLDLIVYLRCPAEVCAERIRMRDRPGEQKAISMEYLQQLHDLYEKLFLAGRSDKCPVPVLVSLCAALAV</sequence>
<dbReference type="PANTHER" id="PTHR10513">
    <property type="entry name" value="DEOXYNUCLEOSIDE KINASE"/>
    <property type="match status" value="1"/>
</dbReference>
<organism evidence="3 4">
    <name type="scientific">Dibothriocephalus latus</name>
    <name type="common">Fish tapeworm</name>
    <name type="synonym">Diphyllobothrium latum</name>
    <dbReference type="NCBI Taxonomy" id="60516"/>
    <lineage>
        <taxon>Eukaryota</taxon>
        <taxon>Metazoa</taxon>
        <taxon>Spiralia</taxon>
        <taxon>Lophotrochozoa</taxon>
        <taxon>Platyhelminthes</taxon>
        <taxon>Cestoda</taxon>
        <taxon>Eucestoda</taxon>
        <taxon>Diphyllobothriidea</taxon>
        <taxon>Diphyllobothriidae</taxon>
        <taxon>Dibothriocephalus</taxon>
    </lineage>
</organism>
<feature type="signal peptide" evidence="1">
    <location>
        <begin position="1"/>
        <end position="26"/>
    </location>
</feature>
<keyword evidence="1" id="KW-0732">Signal</keyword>
<evidence type="ECO:0000313" key="4">
    <source>
        <dbReference type="Proteomes" id="UP000281553"/>
    </source>
</evidence>
<dbReference type="InterPro" id="IPR050566">
    <property type="entry name" value="Deoxyribonucleoside_kinase"/>
</dbReference>
<name>A0A3P7LHL3_DIBLA</name>
<evidence type="ECO:0000259" key="2">
    <source>
        <dbReference type="Pfam" id="PF01712"/>
    </source>
</evidence>
<accession>A0A3P7LHL3</accession>
<feature type="chain" id="PRO_5018045353" description="Deoxynucleoside kinase domain-containing protein" evidence="1">
    <location>
        <begin position="27"/>
        <end position="120"/>
    </location>
</feature>
<protein>
    <recommendedName>
        <fullName evidence="2">Deoxynucleoside kinase domain-containing protein</fullName>
    </recommendedName>
</protein>
<dbReference type="InterPro" id="IPR027417">
    <property type="entry name" value="P-loop_NTPase"/>
</dbReference>
<dbReference type="SUPFAM" id="SSF52540">
    <property type="entry name" value="P-loop containing nucleoside triphosphate hydrolases"/>
    <property type="match status" value="1"/>
</dbReference>
<dbReference type="InterPro" id="IPR031314">
    <property type="entry name" value="DNK_dom"/>
</dbReference>
<dbReference type="Gene3D" id="3.40.50.300">
    <property type="entry name" value="P-loop containing nucleotide triphosphate hydrolases"/>
    <property type="match status" value="1"/>
</dbReference>
<dbReference type="AlphaFoldDB" id="A0A3P7LHL3"/>
<evidence type="ECO:0000313" key="3">
    <source>
        <dbReference type="EMBL" id="VDN10173.1"/>
    </source>
</evidence>
<dbReference type="Proteomes" id="UP000281553">
    <property type="component" value="Unassembled WGS sequence"/>
</dbReference>
<dbReference type="GO" id="GO:0019136">
    <property type="term" value="F:deoxynucleoside kinase activity"/>
    <property type="evidence" value="ECO:0007669"/>
    <property type="project" value="TreeGrafter"/>
</dbReference>
<keyword evidence="4" id="KW-1185">Reference proteome</keyword>
<dbReference type="PANTHER" id="PTHR10513:SF24">
    <property type="entry name" value="THYMIDINE KINASE 2, MITOCHONDRIAL"/>
    <property type="match status" value="1"/>
</dbReference>
<proteinExistence type="predicted"/>
<feature type="domain" description="Deoxynucleoside kinase" evidence="2">
    <location>
        <begin position="27"/>
        <end position="107"/>
    </location>
</feature>
<dbReference type="GO" id="GO:0005739">
    <property type="term" value="C:mitochondrion"/>
    <property type="evidence" value="ECO:0007669"/>
    <property type="project" value="TreeGrafter"/>
</dbReference>
<evidence type="ECO:0000256" key="1">
    <source>
        <dbReference type="SAM" id="SignalP"/>
    </source>
</evidence>
<dbReference type="OrthoDB" id="567086at2759"/>
<reference evidence="3 4" key="1">
    <citation type="submission" date="2018-11" db="EMBL/GenBank/DDBJ databases">
        <authorList>
            <consortium name="Pathogen Informatics"/>
        </authorList>
    </citation>
    <scope>NUCLEOTIDE SEQUENCE [LARGE SCALE GENOMIC DNA]</scope>
</reference>
<gene>
    <name evidence="3" type="ORF">DILT_LOCUS6004</name>
</gene>